<comment type="caution">
    <text evidence="4">The sequence shown here is derived from an EMBL/GenBank/DDBJ whole genome shotgun (WGS) entry which is preliminary data.</text>
</comment>
<proteinExistence type="predicted"/>
<feature type="compositionally biased region" description="Low complexity" evidence="1">
    <location>
        <begin position="168"/>
        <end position="195"/>
    </location>
</feature>
<feature type="signal peptide" evidence="3">
    <location>
        <begin position="1"/>
        <end position="27"/>
    </location>
</feature>
<keyword evidence="2" id="KW-0472">Membrane</keyword>
<evidence type="ECO:0000256" key="2">
    <source>
        <dbReference type="SAM" id="Phobius"/>
    </source>
</evidence>
<dbReference type="Proteomes" id="UP000772434">
    <property type="component" value="Unassembled WGS sequence"/>
</dbReference>
<dbReference type="OrthoDB" id="3362711at2759"/>
<evidence type="ECO:0000256" key="1">
    <source>
        <dbReference type="SAM" id="MobiDB-lite"/>
    </source>
</evidence>
<name>A0A9P5Q5R9_9AGAR</name>
<keyword evidence="3" id="KW-0732">Signal</keyword>
<feature type="transmembrane region" description="Helical" evidence="2">
    <location>
        <begin position="214"/>
        <end position="239"/>
    </location>
</feature>
<reference evidence="4" key="1">
    <citation type="submission" date="2020-11" db="EMBL/GenBank/DDBJ databases">
        <authorList>
            <consortium name="DOE Joint Genome Institute"/>
            <person name="Ahrendt S."/>
            <person name="Riley R."/>
            <person name="Andreopoulos W."/>
            <person name="Labutti K."/>
            <person name="Pangilinan J."/>
            <person name="Ruiz-Duenas F.J."/>
            <person name="Barrasa J.M."/>
            <person name="Sanchez-Garcia M."/>
            <person name="Camarero S."/>
            <person name="Miyauchi S."/>
            <person name="Serrano A."/>
            <person name="Linde D."/>
            <person name="Babiker R."/>
            <person name="Drula E."/>
            <person name="Ayuso-Fernandez I."/>
            <person name="Pacheco R."/>
            <person name="Padilla G."/>
            <person name="Ferreira P."/>
            <person name="Barriuso J."/>
            <person name="Kellner H."/>
            <person name="Castanera R."/>
            <person name="Alfaro M."/>
            <person name="Ramirez L."/>
            <person name="Pisabarro A.G."/>
            <person name="Kuo A."/>
            <person name="Tritt A."/>
            <person name="Lipzen A."/>
            <person name="He G."/>
            <person name="Yan M."/>
            <person name="Ng V."/>
            <person name="Cullen D."/>
            <person name="Martin F."/>
            <person name="Rosso M.-N."/>
            <person name="Henrissat B."/>
            <person name="Hibbett D."/>
            <person name="Martinez A.T."/>
            <person name="Grigoriev I.V."/>
        </authorList>
    </citation>
    <scope>NUCLEOTIDE SEQUENCE</scope>
    <source>
        <strain evidence="4">AH 40177</strain>
    </source>
</reference>
<keyword evidence="5" id="KW-1185">Reference proteome</keyword>
<feature type="region of interest" description="Disordered" evidence="1">
    <location>
        <begin position="163"/>
        <end position="195"/>
    </location>
</feature>
<feature type="region of interest" description="Disordered" evidence="1">
    <location>
        <begin position="244"/>
        <end position="274"/>
    </location>
</feature>
<keyword evidence="2" id="KW-0812">Transmembrane</keyword>
<evidence type="ECO:0000313" key="5">
    <source>
        <dbReference type="Proteomes" id="UP000772434"/>
    </source>
</evidence>
<dbReference type="EMBL" id="JADNRY010000010">
    <property type="protein sequence ID" value="KAF9075118.1"/>
    <property type="molecule type" value="Genomic_DNA"/>
</dbReference>
<keyword evidence="2" id="KW-1133">Transmembrane helix</keyword>
<dbReference type="AlphaFoldDB" id="A0A9P5Q5R9"/>
<sequence length="327" mass="34137">MDTHNPLRWFAKAITLVTFINLRVALAQNTNATCSVASLQWSFNSQKQSPCAIASSLLGVCDGGQYDVAALPLPSSIYLGPSIDAANPCQCNTVVYSLISACALCQNGTITSSNEDGGESQWATNCATVFDNYPQPIPGNLHVPAYAYLPVEAEDTFDQNAAQKDANATESTALPSSAPATSTLQPSTTTSQTPISTASAAGQITIPTDPHSTAIGAGVVGGIFGLACLLLLTGLLIAYRRHRRSKSLRQRSPDSEQASQEASLPLPPGFRVGTQSSLGTLNTAPSDSMIEVRAATQTDLPTQISNSHTIAPAIQISSSSVDDHVST</sequence>
<gene>
    <name evidence="4" type="ORF">BDP27DRAFT_1415496</name>
</gene>
<evidence type="ECO:0000313" key="4">
    <source>
        <dbReference type="EMBL" id="KAF9075118.1"/>
    </source>
</evidence>
<organism evidence="4 5">
    <name type="scientific">Rhodocollybia butyracea</name>
    <dbReference type="NCBI Taxonomy" id="206335"/>
    <lineage>
        <taxon>Eukaryota</taxon>
        <taxon>Fungi</taxon>
        <taxon>Dikarya</taxon>
        <taxon>Basidiomycota</taxon>
        <taxon>Agaricomycotina</taxon>
        <taxon>Agaricomycetes</taxon>
        <taxon>Agaricomycetidae</taxon>
        <taxon>Agaricales</taxon>
        <taxon>Marasmiineae</taxon>
        <taxon>Omphalotaceae</taxon>
        <taxon>Rhodocollybia</taxon>
    </lineage>
</organism>
<protein>
    <submittedName>
        <fullName evidence="4">Uncharacterized protein</fullName>
    </submittedName>
</protein>
<feature type="chain" id="PRO_5040231397" evidence="3">
    <location>
        <begin position="28"/>
        <end position="327"/>
    </location>
</feature>
<accession>A0A9P5Q5R9</accession>
<evidence type="ECO:0000256" key="3">
    <source>
        <dbReference type="SAM" id="SignalP"/>
    </source>
</evidence>